<keyword evidence="3" id="KW-1185">Reference proteome</keyword>
<evidence type="ECO:0000313" key="3">
    <source>
        <dbReference type="Proteomes" id="UP001371305"/>
    </source>
</evidence>
<name>A0ABU9AT85_9BACT</name>
<dbReference type="Proteomes" id="UP001371305">
    <property type="component" value="Unassembled WGS sequence"/>
</dbReference>
<accession>A0ABU9AT85</accession>
<protein>
    <submittedName>
        <fullName evidence="2">Uncharacterized protein</fullName>
    </submittedName>
</protein>
<dbReference type="EMBL" id="JBBUKT010000003">
    <property type="protein sequence ID" value="MEK7950951.1"/>
    <property type="molecule type" value="Genomic_DNA"/>
</dbReference>
<reference evidence="2 3" key="1">
    <citation type="submission" date="2024-04" db="EMBL/GenBank/DDBJ databases">
        <title>Luteolibacter sp. isolated from soil.</title>
        <authorList>
            <person name="An J."/>
        </authorList>
    </citation>
    <scope>NUCLEOTIDE SEQUENCE [LARGE SCALE GENOMIC DNA]</scope>
    <source>
        <strain evidence="2 3">Y139</strain>
    </source>
</reference>
<evidence type="ECO:0000313" key="2">
    <source>
        <dbReference type="EMBL" id="MEK7950951.1"/>
    </source>
</evidence>
<comment type="caution">
    <text evidence="2">The sequence shown here is derived from an EMBL/GenBank/DDBJ whole genome shotgun (WGS) entry which is preliminary data.</text>
</comment>
<feature type="chain" id="PRO_5045963112" evidence="1">
    <location>
        <begin position="25"/>
        <end position="404"/>
    </location>
</feature>
<proteinExistence type="predicted"/>
<organism evidence="2 3">
    <name type="scientific">Luteolibacter soli</name>
    <dbReference type="NCBI Taxonomy" id="3135280"/>
    <lineage>
        <taxon>Bacteria</taxon>
        <taxon>Pseudomonadati</taxon>
        <taxon>Verrucomicrobiota</taxon>
        <taxon>Verrucomicrobiia</taxon>
        <taxon>Verrucomicrobiales</taxon>
        <taxon>Verrucomicrobiaceae</taxon>
        <taxon>Luteolibacter</taxon>
    </lineage>
</organism>
<gene>
    <name evidence="2" type="ORF">WKV53_10610</name>
</gene>
<dbReference type="RefSeq" id="WP_341404553.1">
    <property type="nucleotide sequence ID" value="NZ_JBBUKT010000003.1"/>
</dbReference>
<sequence>MKNPSSSSARRLVFAFCLLLPAFAAGGELGALARVFSWPDGVNNFSNYTKVAGGAATQSAAGNGWKSYGTASLHSLAVGGSATGPNTGRFQNGYVGGSAYWFEQITISSPSVPVGTQGRAEFTLYFDGQLSTGSLPTYGREYNASIGYRWAAHVDGADNVADPNVGESYGETITVFPGAYMETTGGNFRNQARNHSVIFRFGQPFDFTVALHASGYVPFDTASNVRMELRCKGWNGFQNIHLPIDVHAPGGIPVTDATVSSQSGFNYTQPSSTTYSQWARLYQLDAASMEADSNGNGLSNFMEYALGRDPLGPDSGAPVRPSVMEVEGQRFPCFSFNRPRLGGKPGDVVYLPKHSTTLANWSDSGLVTTVEPNSDETETVTVRSATPAGQGAGFFRLEVEPAQP</sequence>
<evidence type="ECO:0000256" key="1">
    <source>
        <dbReference type="SAM" id="SignalP"/>
    </source>
</evidence>
<keyword evidence="1" id="KW-0732">Signal</keyword>
<feature type="signal peptide" evidence="1">
    <location>
        <begin position="1"/>
        <end position="24"/>
    </location>
</feature>